<evidence type="ECO:0000313" key="11">
    <source>
        <dbReference type="Proteomes" id="UP000642993"/>
    </source>
</evidence>
<feature type="domain" description="ABC transmembrane type-1" evidence="9">
    <location>
        <begin position="95"/>
        <end position="302"/>
    </location>
</feature>
<sequence length="317" mass="33072">MIARRLALFPIVTIAVSAALFAAAAASPFDPLAAYLGDRYLTASEEAKAAVTATLGLDAPWYTAYWWWVTDLAHGDLGYSRAFQQPVLDVLAERLPWTVLLVATSLLVAIPVALLLGTWAGIRPGSIIDRVITMTTLAVQAMPPFVLALAAIAVFALALGWLPPAGLTDAGAAPSLGQVARHLVLPASVLAISQMPWLLLAARESIAASLSSEFVAGARARGISERRIITGHVLPVSLAPVLTILGARLPELIVGAVLVEEVFSWPGVAAALVASAQHLDLPLLALLTIGTTLAVLLGSLLADIAYLVADPRVRADG</sequence>
<dbReference type="AlphaFoldDB" id="A0A927J9D3"/>
<evidence type="ECO:0000256" key="5">
    <source>
        <dbReference type="ARBA" id="ARBA00022989"/>
    </source>
</evidence>
<dbReference type="RefSeq" id="WP_192037974.1">
    <property type="nucleotide sequence ID" value="NZ_JACYWE010000001.1"/>
</dbReference>
<dbReference type="SUPFAM" id="SSF161098">
    <property type="entry name" value="MetI-like"/>
    <property type="match status" value="1"/>
</dbReference>
<feature type="signal peptide" evidence="8">
    <location>
        <begin position="1"/>
        <end position="22"/>
    </location>
</feature>
<gene>
    <name evidence="10" type="ORF">HT102_00245</name>
</gene>
<dbReference type="Gene3D" id="1.10.3720.10">
    <property type="entry name" value="MetI-like"/>
    <property type="match status" value="1"/>
</dbReference>
<dbReference type="PANTHER" id="PTHR43163">
    <property type="entry name" value="DIPEPTIDE TRANSPORT SYSTEM PERMEASE PROTEIN DPPB-RELATED"/>
    <property type="match status" value="1"/>
</dbReference>
<dbReference type="Proteomes" id="UP000642993">
    <property type="component" value="Unassembled WGS sequence"/>
</dbReference>
<evidence type="ECO:0000313" key="10">
    <source>
        <dbReference type="EMBL" id="MBD8504916.1"/>
    </source>
</evidence>
<feature type="transmembrane region" description="Helical" evidence="7">
    <location>
        <begin position="183"/>
        <end position="202"/>
    </location>
</feature>
<evidence type="ECO:0000256" key="2">
    <source>
        <dbReference type="ARBA" id="ARBA00022448"/>
    </source>
</evidence>
<evidence type="ECO:0000256" key="3">
    <source>
        <dbReference type="ARBA" id="ARBA00022475"/>
    </source>
</evidence>
<keyword evidence="4 7" id="KW-0812">Transmembrane</keyword>
<evidence type="ECO:0000256" key="4">
    <source>
        <dbReference type="ARBA" id="ARBA00022692"/>
    </source>
</evidence>
<dbReference type="InterPro" id="IPR000515">
    <property type="entry name" value="MetI-like"/>
</dbReference>
<protein>
    <submittedName>
        <fullName evidence="10">ABC transporter permease</fullName>
    </submittedName>
</protein>
<feature type="transmembrane region" description="Helical" evidence="7">
    <location>
        <begin position="228"/>
        <end position="247"/>
    </location>
</feature>
<dbReference type="GO" id="GO:0055085">
    <property type="term" value="P:transmembrane transport"/>
    <property type="evidence" value="ECO:0007669"/>
    <property type="project" value="InterPro"/>
</dbReference>
<feature type="transmembrane region" description="Helical" evidence="7">
    <location>
        <begin position="283"/>
        <end position="309"/>
    </location>
</feature>
<evidence type="ECO:0000256" key="1">
    <source>
        <dbReference type="ARBA" id="ARBA00004651"/>
    </source>
</evidence>
<feature type="transmembrane region" description="Helical" evidence="7">
    <location>
        <begin position="143"/>
        <end position="163"/>
    </location>
</feature>
<keyword evidence="3" id="KW-1003">Cell membrane</keyword>
<name>A0A927J9D3_9ACTN</name>
<evidence type="ECO:0000256" key="7">
    <source>
        <dbReference type="RuleBase" id="RU363032"/>
    </source>
</evidence>
<evidence type="ECO:0000256" key="6">
    <source>
        <dbReference type="ARBA" id="ARBA00023136"/>
    </source>
</evidence>
<dbReference type="EMBL" id="JACYWE010000001">
    <property type="protein sequence ID" value="MBD8504916.1"/>
    <property type="molecule type" value="Genomic_DNA"/>
</dbReference>
<evidence type="ECO:0000259" key="9">
    <source>
        <dbReference type="PROSITE" id="PS50928"/>
    </source>
</evidence>
<comment type="similarity">
    <text evidence="7">Belongs to the binding-protein-dependent transport system permease family.</text>
</comment>
<feature type="transmembrane region" description="Helical" evidence="7">
    <location>
        <begin position="97"/>
        <end position="122"/>
    </location>
</feature>
<keyword evidence="8" id="KW-0732">Signal</keyword>
<evidence type="ECO:0000256" key="8">
    <source>
        <dbReference type="SAM" id="SignalP"/>
    </source>
</evidence>
<dbReference type="Pfam" id="PF00528">
    <property type="entry name" value="BPD_transp_1"/>
    <property type="match status" value="1"/>
</dbReference>
<dbReference type="PROSITE" id="PS50928">
    <property type="entry name" value="ABC_TM1"/>
    <property type="match status" value="1"/>
</dbReference>
<reference evidence="10" key="1">
    <citation type="submission" date="2020-09" db="EMBL/GenBank/DDBJ databases">
        <title>Hoyosella lacisalsi sp. nov., a halotolerant actinobacterium isolated from soil of Lake Gudzhirganskoe.</title>
        <authorList>
            <person name="Yang Q."/>
            <person name="Guo P.Y."/>
            <person name="Liu S.W."/>
            <person name="Li F.N."/>
            <person name="Sun C.H."/>
        </authorList>
    </citation>
    <scope>NUCLEOTIDE SEQUENCE</scope>
    <source>
        <strain evidence="10">G463</strain>
    </source>
</reference>
<comment type="caution">
    <text evidence="10">The sequence shown here is derived from an EMBL/GenBank/DDBJ whole genome shotgun (WGS) entry which is preliminary data.</text>
</comment>
<dbReference type="PANTHER" id="PTHR43163:SF9">
    <property type="entry name" value="ABC TRANSPORTER PERMEASE PROTEIN"/>
    <property type="match status" value="1"/>
</dbReference>
<keyword evidence="11" id="KW-1185">Reference proteome</keyword>
<organism evidence="10 11">
    <name type="scientific">Lolliginicoccus lacisalsi</name>
    <dbReference type="NCBI Taxonomy" id="2742202"/>
    <lineage>
        <taxon>Bacteria</taxon>
        <taxon>Bacillati</taxon>
        <taxon>Actinomycetota</taxon>
        <taxon>Actinomycetes</taxon>
        <taxon>Mycobacteriales</taxon>
        <taxon>Hoyosellaceae</taxon>
        <taxon>Lolliginicoccus</taxon>
    </lineage>
</organism>
<keyword evidence="6 7" id="KW-0472">Membrane</keyword>
<dbReference type="GO" id="GO:0005886">
    <property type="term" value="C:plasma membrane"/>
    <property type="evidence" value="ECO:0007669"/>
    <property type="project" value="UniProtKB-SubCell"/>
</dbReference>
<comment type="subcellular location">
    <subcellularLocation>
        <location evidence="1 7">Cell membrane</location>
        <topology evidence="1 7">Multi-pass membrane protein</topology>
    </subcellularLocation>
</comment>
<proteinExistence type="inferred from homology"/>
<feature type="chain" id="PRO_5038592983" evidence="8">
    <location>
        <begin position="23"/>
        <end position="317"/>
    </location>
</feature>
<dbReference type="InterPro" id="IPR035906">
    <property type="entry name" value="MetI-like_sf"/>
</dbReference>
<keyword evidence="2 7" id="KW-0813">Transport</keyword>
<dbReference type="CDD" id="cd06261">
    <property type="entry name" value="TM_PBP2"/>
    <property type="match status" value="1"/>
</dbReference>
<keyword evidence="5 7" id="KW-1133">Transmembrane helix</keyword>
<accession>A0A927J9D3</accession>